<dbReference type="EMBL" id="ACSB01000005">
    <property type="protein sequence ID" value="EHB88768.1"/>
    <property type="molecule type" value="Genomic_DNA"/>
</dbReference>
<comment type="caution">
    <text evidence="1">The sequence shown here is derived from an EMBL/GenBank/DDBJ whole genome shotgun (WGS) entry which is preliminary data.</text>
</comment>
<sequence>MSRTLGGRAGLVEPLLDHALTTLLSVESALSLLLSASRHRLREVGELVRLGEVHVRVLNRVDDTPNGSVLDPRRDALSEHTNALGIERPSLLA</sequence>
<accession>G5EQI7</accession>
<dbReference type="AlphaFoldDB" id="G5EQI7"/>
<evidence type="ECO:0000313" key="1">
    <source>
        <dbReference type="EMBL" id="EHB88768.1"/>
    </source>
</evidence>
<protein>
    <submittedName>
        <fullName evidence="1">Uncharacterized protein</fullName>
    </submittedName>
</protein>
<reference evidence="1 2" key="1">
    <citation type="submission" date="2011-08" db="EMBL/GenBank/DDBJ databases">
        <title>The Genome Sequence of Rothia mucilaginosa M508.</title>
        <authorList>
            <consortium name="The Broad Institute Genome Sequencing Platform"/>
            <consortium name="The Broad Institute Genome Sequencing Center for Infectious Disease"/>
            <person name="Earl A."/>
            <person name="Ward D."/>
            <person name="Feldgarden M."/>
            <person name="Gevers D."/>
            <person name="Sibley C.D."/>
            <person name="Field T.R."/>
            <person name="Grinwis M."/>
            <person name="Eshaghurshan C.S."/>
            <person name="Surette M.G."/>
            <person name="Young S.K."/>
            <person name="Zeng Q."/>
            <person name="Gargeya S."/>
            <person name="Fitzgerald M."/>
            <person name="Haas B."/>
            <person name="Abouelleil A."/>
            <person name="Alvarado L."/>
            <person name="Arachchi H.M."/>
            <person name="Berlin A."/>
            <person name="Brown A."/>
            <person name="Chapman S.B."/>
            <person name="Chen Z."/>
            <person name="Dunbar C."/>
            <person name="Freedman E."/>
            <person name="Gearin G."/>
            <person name="Gellesch M."/>
            <person name="Goldberg J."/>
            <person name="Griggs A."/>
            <person name="Gujja S."/>
            <person name="Heiman D."/>
            <person name="Howarth C."/>
            <person name="Larson L."/>
            <person name="Lui A."/>
            <person name="MacDonald P.J.P."/>
            <person name="Montmayeur A."/>
            <person name="Murphy C."/>
            <person name="Neiman D."/>
            <person name="Pearson M."/>
            <person name="Priest M."/>
            <person name="Roberts A."/>
            <person name="Saif S."/>
            <person name="Shea T."/>
            <person name="Shenoy N."/>
            <person name="Sisk P."/>
            <person name="Stolte C."/>
            <person name="Sykes S."/>
            <person name="Wortman J."/>
            <person name="Nusbaum C."/>
            <person name="Birren B."/>
        </authorList>
    </citation>
    <scope>NUCLEOTIDE SEQUENCE [LARGE SCALE GENOMIC DNA]</scope>
    <source>
        <strain evidence="1 2">M508</strain>
    </source>
</reference>
<dbReference type="HOGENOM" id="CLU_2397744_0_0_11"/>
<organism evidence="1 2">
    <name type="scientific">Rothia mucilaginosa M508</name>
    <dbReference type="NCBI Taxonomy" id="563033"/>
    <lineage>
        <taxon>Bacteria</taxon>
        <taxon>Bacillati</taxon>
        <taxon>Actinomycetota</taxon>
        <taxon>Actinomycetes</taxon>
        <taxon>Micrococcales</taxon>
        <taxon>Micrococcaceae</taxon>
        <taxon>Rothia</taxon>
    </lineage>
</organism>
<proteinExistence type="predicted"/>
<name>G5EQI7_9MICC</name>
<dbReference type="Proteomes" id="UP000004897">
    <property type="component" value="Unassembled WGS sequence"/>
</dbReference>
<evidence type="ECO:0000313" key="2">
    <source>
        <dbReference type="Proteomes" id="UP000004897"/>
    </source>
</evidence>
<gene>
    <name evidence="1" type="ORF">HMPREF0737_00547</name>
</gene>